<feature type="domain" description="AAA" evidence="3">
    <location>
        <begin position="13"/>
        <end position="187"/>
    </location>
</feature>
<dbReference type="InterPro" id="IPR025669">
    <property type="entry name" value="AAA_dom"/>
</dbReference>
<comment type="caution">
    <text evidence="4">The sequence shown here is derived from an EMBL/GenBank/DDBJ whole genome shotgun (WGS) entry which is preliminary data.</text>
</comment>
<evidence type="ECO:0000256" key="1">
    <source>
        <dbReference type="ARBA" id="ARBA00057242"/>
    </source>
</evidence>
<comment type="function">
    <text evidence="1">Involved in chromosome partition. Localize to both poles of the predivisional cell following completion of DNA replication.</text>
</comment>
<dbReference type="PANTHER" id="PTHR13696:SF52">
    <property type="entry name" value="PARA FAMILY PROTEIN CT_582"/>
    <property type="match status" value="1"/>
</dbReference>
<proteinExistence type="predicted"/>
<evidence type="ECO:0000259" key="3">
    <source>
        <dbReference type="Pfam" id="PF13614"/>
    </source>
</evidence>
<dbReference type="FunFam" id="3.40.50.300:FF:000285">
    <property type="entry name" value="Sporulation initiation inhibitor Soj"/>
    <property type="match status" value="1"/>
</dbReference>
<dbReference type="Gene3D" id="3.40.50.300">
    <property type="entry name" value="P-loop containing nucleotide triphosphate hydrolases"/>
    <property type="match status" value="1"/>
</dbReference>
<protein>
    <recommendedName>
        <fullName evidence="2">Chromosome partitioning protein ParA</fullName>
    </recommendedName>
</protein>
<dbReference type="Proteomes" id="UP000248257">
    <property type="component" value="Unassembled WGS sequence"/>
</dbReference>
<dbReference type="EMBL" id="NKUC01000012">
    <property type="protein sequence ID" value="PYD57121.1"/>
    <property type="molecule type" value="Genomic_DNA"/>
</dbReference>
<dbReference type="STRING" id="1220579.GCA_001571345_02319"/>
<dbReference type="InterPro" id="IPR027417">
    <property type="entry name" value="P-loop_NTPase"/>
</dbReference>
<dbReference type="RefSeq" id="WP_061275156.1">
    <property type="nucleotide sequence ID" value="NZ_CBCRXN010000032.1"/>
</dbReference>
<dbReference type="CDD" id="cd02042">
    <property type="entry name" value="ParAB_family"/>
    <property type="match status" value="1"/>
</dbReference>
<dbReference type="OrthoDB" id="9815116at2"/>
<gene>
    <name evidence="4" type="ORF">CFR75_07765</name>
</gene>
<evidence type="ECO:0000313" key="4">
    <source>
        <dbReference type="EMBL" id="PYD57121.1"/>
    </source>
</evidence>
<reference evidence="4 5" key="1">
    <citation type="submission" date="2017-07" db="EMBL/GenBank/DDBJ databases">
        <title>A draft genome sequence of Komagataeibacter xylinus LMG 1515.</title>
        <authorList>
            <person name="Skraban J."/>
            <person name="Cleenwerck I."/>
            <person name="Vandamme P."/>
            <person name="Trcek J."/>
        </authorList>
    </citation>
    <scope>NUCLEOTIDE SEQUENCE [LARGE SCALE GENOMIC DNA]</scope>
    <source>
        <strain evidence="4 5">LMG 1515</strain>
    </source>
</reference>
<evidence type="ECO:0000256" key="2">
    <source>
        <dbReference type="ARBA" id="ARBA00074747"/>
    </source>
</evidence>
<dbReference type="InterPro" id="IPR050678">
    <property type="entry name" value="DNA_Partitioning_ATPase"/>
</dbReference>
<dbReference type="AlphaFoldDB" id="A0A318PM52"/>
<dbReference type="PANTHER" id="PTHR13696">
    <property type="entry name" value="P-LOOP CONTAINING NUCLEOSIDE TRIPHOSPHATE HYDROLASE"/>
    <property type="match status" value="1"/>
</dbReference>
<organism evidence="4 5">
    <name type="scientific">Komagataeibacter xylinus</name>
    <name type="common">Gluconacetobacter xylinus</name>
    <dbReference type="NCBI Taxonomy" id="28448"/>
    <lineage>
        <taxon>Bacteria</taxon>
        <taxon>Pseudomonadati</taxon>
        <taxon>Pseudomonadota</taxon>
        <taxon>Alphaproteobacteria</taxon>
        <taxon>Acetobacterales</taxon>
        <taxon>Acetobacteraceae</taxon>
        <taxon>Komagataeibacter</taxon>
    </lineage>
</organism>
<dbReference type="SUPFAM" id="SSF52540">
    <property type="entry name" value="P-loop containing nucleoside triphosphate hydrolases"/>
    <property type="match status" value="1"/>
</dbReference>
<keyword evidence="5" id="KW-1185">Reference proteome</keyword>
<dbReference type="Pfam" id="PF13614">
    <property type="entry name" value="AAA_31"/>
    <property type="match status" value="1"/>
</dbReference>
<accession>A0A318PM52</accession>
<name>A0A318PM52_KOMXY</name>
<evidence type="ECO:0000313" key="5">
    <source>
        <dbReference type="Proteomes" id="UP000248257"/>
    </source>
</evidence>
<sequence length="275" mass="28606">MNDTGSRSASSPRIIALANQKGGVGKTTTAINVAAALAASGLKVLLVDLDPQGNASTGLGVGYDARSSGTYAMLEDGARAAGVVQASTVPGLSLVAADTELAGAELELVMAEGREYRLREALAQIGGDYDVVLIDCPPSLGLLTLNALVAAQSVLVPLQCEFFALEGISQLVRTVNSVSKGLNPALKLDGIVLTMYDRRNNLSELVADDARSFFGDKVMETLIPRNIRISEAQSHGQPVMNYDQRSSGSQAYQALATELAGRLGLSAGQKGKARA</sequence>